<dbReference type="Ensembl" id="ENSLAFT00000032210.1">
    <property type="protein sequence ID" value="ENSLAFP00000024372.1"/>
    <property type="gene ID" value="ENSLAFG00000028826.1"/>
</dbReference>
<reference evidence="7" key="2">
    <citation type="submission" date="2025-08" db="UniProtKB">
        <authorList>
            <consortium name="Ensembl"/>
        </authorList>
    </citation>
    <scope>IDENTIFICATION</scope>
    <source>
        <strain evidence="7">Isolate ISIS603380</strain>
    </source>
</reference>
<protein>
    <recommendedName>
        <fullName evidence="4">40S ribosomal protein SA</fullName>
    </recommendedName>
</protein>
<dbReference type="InterPro" id="IPR001865">
    <property type="entry name" value="Ribosomal_uS2"/>
</dbReference>
<dbReference type="eggNOG" id="KOG0830">
    <property type="taxonomic scope" value="Eukaryota"/>
</dbReference>
<dbReference type="GeneTree" id="ENSGT00950000183099"/>
<dbReference type="InterPro" id="IPR005707">
    <property type="entry name" value="Ribosomal_uS2_euk/arc"/>
</dbReference>
<dbReference type="PRINTS" id="PR00395">
    <property type="entry name" value="RIBOSOMALS2"/>
</dbReference>
<dbReference type="SUPFAM" id="SSF52313">
    <property type="entry name" value="Ribosomal protein S2"/>
    <property type="match status" value="1"/>
</dbReference>
<evidence type="ECO:0000256" key="3">
    <source>
        <dbReference type="ARBA" id="ARBA00023274"/>
    </source>
</evidence>
<evidence type="ECO:0000313" key="8">
    <source>
        <dbReference type="Proteomes" id="UP000007646"/>
    </source>
</evidence>
<proteinExistence type="inferred from homology"/>
<reference evidence="7" key="3">
    <citation type="submission" date="2025-09" db="UniProtKB">
        <authorList>
            <consortium name="Ensembl"/>
        </authorList>
    </citation>
    <scope>IDENTIFICATION</scope>
    <source>
        <strain evidence="7">Isolate ISIS603380</strain>
    </source>
</reference>
<dbReference type="OMA" id="AGTTTEC"/>
<feature type="compositionally biased region" description="Polar residues" evidence="5">
    <location>
        <begin position="186"/>
        <end position="201"/>
    </location>
</feature>
<dbReference type="InterPro" id="IPR032281">
    <property type="entry name" value="Ribosomal_uS2_C"/>
</dbReference>
<dbReference type="GO" id="GO:0003735">
    <property type="term" value="F:structural constituent of ribosome"/>
    <property type="evidence" value="ECO:0007669"/>
    <property type="project" value="InterPro"/>
</dbReference>
<sequence>RQAVLKFAAAPGATSIAGHFAPGTFTNQVQVAFQEPGLLVVTEPRAEGQPLTDASYVNLPTTALCTDSPLHYVDIAIPYSNTGAHSMSLTWWMLAREVLCLCGTISQEHLWMVMPDLYFYRDPEVIEKEEQATAKGCDQGGIQSGRAAPTPELTSTQPELVPSGPNHQFPTDCSAQPATEDWSAVPTAQATEWAGTTTECS</sequence>
<reference evidence="7 8" key="1">
    <citation type="submission" date="2009-06" db="EMBL/GenBank/DDBJ databases">
        <title>The Genome Sequence of Loxodonta africana (African elephant).</title>
        <authorList>
            <person name="Di Palma F."/>
            <person name="Heiman D."/>
            <person name="Young S."/>
            <person name="Johnson J."/>
            <person name="Lander E.S."/>
            <person name="Lindblad-Toh K."/>
        </authorList>
    </citation>
    <scope>NUCLEOTIDE SEQUENCE [LARGE SCALE GENOMIC DNA]</scope>
    <source>
        <strain evidence="7 8">Isolate ISIS603380</strain>
    </source>
</reference>
<dbReference type="InParanoid" id="G3U964"/>
<dbReference type="Gene3D" id="3.40.50.10490">
    <property type="entry name" value="Glucose-6-phosphate isomerase like protein, domain 1"/>
    <property type="match status" value="1"/>
</dbReference>
<dbReference type="Pfam" id="PF16122">
    <property type="entry name" value="40S_SA_C"/>
    <property type="match status" value="1"/>
</dbReference>
<feature type="region of interest" description="Disordered" evidence="5">
    <location>
        <begin position="130"/>
        <end position="201"/>
    </location>
</feature>
<organism evidence="7 8">
    <name type="scientific">Loxodonta africana</name>
    <name type="common">African elephant</name>
    <dbReference type="NCBI Taxonomy" id="9785"/>
    <lineage>
        <taxon>Eukaryota</taxon>
        <taxon>Metazoa</taxon>
        <taxon>Chordata</taxon>
        <taxon>Craniata</taxon>
        <taxon>Vertebrata</taxon>
        <taxon>Euteleostomi</taxon>
        <taxon>Mammalia</taxon>
        <taxon>Eutheria</taxon>
        <taxon>Afrotheria</taxon>
        <taxon>Proboscidea</taxon>
        <taxon>Elephantidae</taxon>
        <taxon>Loxodonta</taxon>
    </lineage>
</organism>
<dbReference type="STRING" id="9785.ENSLAFP00000024372"/>
<keyword evidence="3" id="KW-0687">Ribonucleoprotein</keyword>
<comment type="similarity">
    <text evidence="1">Belongs to the universal ribosomal protein uS2 family.</text>
</comment>
<dbReference type="GO" id="GO:0006412">
    <property type="term" value="P:translation"/>
    <property type="evidence" value="ECO:0007669"/>
    <property type="project" value="InterPro"/>
</dbReference>
<dbReference type="InterPro" id="IPR023591">
    <property type="entry name" value="Ribosomal_uS2_flav_dom_sf"/>
</dbReference>
<evidence type="ECO:0000313" key="7">
    <source>
        <dbReference type="Ensembl" id="ENSLAFP00000024372.1"/>
    </source>
</evidence>
<dbReference type="GO" id="GO:0015935">
    <property type="term" value="C:small ribosomal subunit"/>
    <property type="evidence" value="ECO:0007669"/>
    <property type="project" value="InterPro"/>
</dbReference>
<feature type="domain" description="Small ribosomal subunit protein uS2 C-terminal" evidence="6">
    <location>
        <begin position="118"/>
        <end position="193"/>
    </location>
</feature>
<evidence type="ECO:0000256" key="4">
    <source>
        <dbReference type="ARBA" id="ARBA00035401"/>
    </source>
</evidence>
<evidence type="ECO:0000259" key="6">
    <source>
        <dbReference type="Pfam" id="PF16122"/>
    </source>
</evidence>
<dbReference type="Proteomes" id="UP000007646">
    <property type="component" value="Unassembled WGS sequence"/>
</dbReference>
<name>G3U964_LOXAF</name>
<evidence type="ECO:0000256" key="2">
    <source>
        <dbReference type="ARBA" id="ARBA00022980"/>
    </source>
</evidence>
<keyword evidence="8" id="KW-1185">Reference proteome</keyword>
<feature type="compositionally biased region" description="Polar residues" evidence="5">
    <location>
        <begin position="165"/>
        <end position="177"/>
    </location>
</feature>
<keyword evidence="2" id="KW-0689">Ribosomal protein</keyword>
<dbReference type="AlphaFoldDB" id="G3U964"/>
<evidence type="ECO:0000256" key="1">
    <source>
        <dbReference type="ARBA" id="ARBA00006242"/>
    </source>
</evidence>
<dbReference type="PANTHER" id="PTHR11489">
    <property type="entry name" value="40S RIBOSOMAL PROTEIN SA"/>
    <property type="match status" value="1"/>
</dbReference>
<dbReference type="HOGENOM" id="CLU_058171_1_0_1"/>
<evidence type="ECO:0000256" key="5">
    <source>
        <dbReference type="SAM" id="MobiDB-lite"/>
    </source>
</evidence>
<accession>G3U964</accession>